<feature type="transmembrane region" description="Helical" evidence="9">
    <location>
        <begin position="31"/>
        <end position="51"/>
    </location>
</feature>
<dbReference type="Proteomes" id="UP000032434">
    <property type="component" value="Chromosome 1"/>
</dbReference>
<dbReference type="PROSITE" id="PS50929">
    <property type="entry name" value="ABC_TM1F"/>
    <property type="match status" value="1"/>
</dbReference>
<dbReference type="HOGENOM" id="CLU_000604_84_3_14"/>
<feature type="transmembrane region" description="Helical" evidence="9">
    <location>
        <begin position="283"/>
        <end position="300"/>
    </location>
</feature>
<evidence type="ECO:0000256" key="3">
    <source>
        <dbReference type="ARBA" id="ARBA00022448"/>
    </source>
</evidence>
<evidence type="ECO:0000256" key="5">
    <source>
        <dbReference type="ARBA" id="ARBA00022741"/>
    </source>
</evidence>
<dbReference type="STRING" id="35623.Aocu_04940"/>
<organism evidence="12 13">
    <name type="scientific">Acholeplasma oculi</name>
    <dbReference type="NCBI Taxonomy" id="35623"/>
    <lineage>
        <taxon>Bacteria</taxon>
        <taxon>Bacillati</taxon>
        <taxon>Mycoplasmatota</taxon>
        <taxon>Mollicutes</taxon>
        <taxon>Acholeplasmatales</taxon>
        <taxon>Acholeplasmataceae</taxon>
        <taxon>Acholeplasma</taxon>
    </lineage>
</organism>
<dbReference type="GO" id="GO:0005524">
    <property type="term" value="F:ATP binding"/>
    <property type="evidence" value="ECO:0007669"/>
    <property type="project" value="UniProtKB-KW"/>
</dbReference>
<dbReference type="InterPro" id="IPR011527">
    <property type="entry name" value="ABC1_TM_dom"/>
</dbReference>
<name>A0A061AHW9_9MOLU</name>
<dbReference type="InterPro" id="IPR039421">
    <property type="entry name" value="Type_1_exporter"/>
</dbReference>
<feature type="transmembrane region" description="Helical" evidence="9">
    <location>
        <begin position="71"/>
        <end position="93"/>
    </location>
</feature>
<sequence length="598" mass="68020">MRDFNDNHQSHADKNLTKRLLTYLKPHKKRFLTAFLLMFITTFANLILPLATGLSIDLMVNPDYTFDFKVLVLIIGAIIAVAILMTSVVVGFFQQMMLQEIGQDVTHVLRKEVFEHIENLSIGQINLLPVGKLVTRATNDPGNISDMFTNTIVNLIRNFLMLFIIGIILVVINYVMALLVFLTLPLIIIASQLFRKYSRNAYRQVRNNVSEVNGFLSENLSGIKITQIFNQEDKKIKEFKEINDKLKKSYLTEINIFGIYRPIIWLIAMIASILTIYFGVSSVLAGILSPGLFISFYIYVGQFFEPIQQISEQFNGLQNGFSSAEKIFDVLDTKPDIKDQEDAIELDKFEGRIEFKNVWFQYIPDEWVLKGVSFKVNPNETVAFVGATGSGKTTILQLIVRNYDIQEGQILIDGIDIRTIKRSSLRKFIGQMLQDVFLFSGTIRDNITLGDPTITDEDIKKASDYVGLDYVLDKLEHGLDHVVLERGNNFSSGERQLISFARAVVYNPSLMILDEATANIDSETESIIQDSLSKMMNISTMLIVAHRLSTIQHSNRIIVMSKGEIVEMGTHQELLKQKGLYFNLYQLQYDKKEGDIHA</sequence>
<keyword evidence="4 9" id="KW-0812">Transmembrane</keyword>
<keyword evidence="7 9" id="KW-1133">Transmembrane helix</keyword>
<evidence type="ECO:0000259" key="11">
    <source>
        <dbReference type="PROSITE" id="PS50929"/>
    </source>
</evidence>
<dbReference type="GO" id="GO:0015421">
    <property type="term" value="F:ABC-type oligopeptide transporter activity"/>
    <property type="evidence" value="ECO:0007669"/>
    <property type="project" value="TreeGrafter"/>
</dbReference>
<dbReference type="InterPro" id="IPR003439">
    <property type="entry name" value="ABC_transporter-like_ATP-bd"/>
</dbReference>
<dbReference type="InterPro" id="IPR017871">
    <property type="entry name" value="ABC_transporter-like_CS"/>
</dbReference>
<feature type="domain" description="ABC transmembrane type-1" evidence="11">
    <location>
        <begin position="32"/>
        <end position="319"/>
    </location>
</feature>
<dbReference type="PANTHER" id="PTHR43394:SF1">
    <property type="entry name" value="ATP-BINDING CASSETTE SUB-FAMILY B MEMBER 10, MITOCHONDRIAL"/>
    <property type="match status" value="1"/>
</dbReference>
<dbReference type="SMART" id="SM00382">
    <property type="entry name" value="AAA"/>
    <property type="match status" value="1"/>
</dbReference>
<evidence type="ECO:0000256" key="7">
    <source>
        <dbReference type="ARBA" id="ARBA00022989"/>
    </source>
</evidence>
<dbReference type="Pfam" id="PF00005">
    <property type="entry name" value="ABC_tran"/>
    <property type="match status" value="1"/>
</dbReference>
<feature type="transmembrane region" description="Helical" evidence="9">
    <location>
        <begin position="254"/>
        <end position="277"/>
    </location>
</feature>
<dbReference type="Pfam" id="PF00664">
    <property type="entry name" value="ABC_membrane"/>
    <property type="match status" value="1"/>
</dbReference>
<evidence type="ECO:0000313" key="13">
    <source>
        <dbReference type="Proteomes" id="UP000032434"/>
    </source>
</evidence>
<keyword evidence="6 12" id="KW-0067">ATP-binding</keyword>
<dbReference type="InterPro" id="IPR027417">
    <property type="entry name" value="P-loop_NTPase"/>
</dbReference>
<evidence type="ECO:0000313" key="12">
    <source>
        <dbReference type="EMBL" id="CDR30567.1"/>
    </source>
</evidence>
<comment type="subcellular location">
    <subcellularLocation>
        <location evidence="1">Cell membrane</location>
        <topology evidence="1">Multi-pass membrane protein</topology>
    </subcellularLocation>
</comment>
<dbReference type="Gene3D" id="1.20.1560.10">
    <property type="entry name" value="ABC transporter type 1, transmembrane domain"/>
    <property type="match status" value="1"/>
</dbReference>
<gene>
    <name evidence="12" type="ORF">Aocu_04940</name>
</gene>
<evidence type="ECO:0000256" key="1">
    <source>
        <dbReference type="ARBA" id="ARBA00004651"/>
    </source>
</evidence>
<reference evidence="13" key="1">
    <citation type="submission" date="2014-05" db="EMBL/GenBank/DDBJ databases">
        <authorList>
            <person name="Kube M."/>
        </authorList>
    </citation>
    <scope>NUCLEOTIDE SEQUENCE [LARGE SCALE GENOMIC DNA]</scope>
</reference>
<evidence type="ECO:0000256" key="9">
    <source>
        <dbReference type="SAM" id="Phobius"/>
    </source>
</evidence>
<keyword evidence="8 9" id="KW-0472">Membrane</keyword>
<dbReference type="EMBL" id="LK028559">
    <property type="protein sequence ID" value="CDR30567.1"/>
    <property type="molecule type" value="Genomic_DNA"/>
</dbReference>
<dbReference type="SUPFAM" id="SSF90123">
    <property type="entry name" value="ABC transporter transmembrane region"/>
    <property type="match status" value="1"/>
</dbReference>
<dbReference type="FunFam" id="3.40.50.300:FF:000287">
    <property type="entry name" value="Multidrug ABC transporter ATP-binding protein"/>
    <property type="match status" value="1"/>
</dbReference>
<dbReference type="InterPro" id="IPR036640">
    <property type="entry name" value="ABC1_TM_sf"/>
</dbReference>
<keyword evidence="5" id="KW-0547">Nucleotide-binding</keyword>
<dbReference type="RefSeq" id="WP_045749102.1">
    <property type="nucleotide sequence ID" value="NZ_FUZK01000003.1"/>
</dbReference>
<accession>A0A061AHW9</accession>
<dbReference type="PROSITE" id="PS00211">
    <property type="entry name" value="ABC_TRANSPORTER_1"/>
    <property type="match status" value="1"/>
</dbReference>
<evidence type="ECO:0000256" key="2">
    <source>
        <dbReference type="ARBA" id="ARBA00005417"/>
    </source>
</evidence>
<evidence type="ECO:0000259" key="10">
    <source>
        <dbReference type="PROSITE" id="PS50893"/>
    </source>
</evidence>
<keyword evidence="13" id="KW-1185">Reference proteome</keyword>
<dbReference type="InterPro" id="IPR003593">
    <property type="entry name" value="AAA+_ATPase"/>
</dbReference>
<feature type="domain" description="ABC transporter" evidence="10">
    <location>
        <begin position="353"/>
        <end position="587"/>
    </location>
</feature>
<dbReference type="GO" id="GO:0016887">
    <property type="term" value="F:ATP hydrolysis activity"/>
    <property type="evidence" value="ECO:0007669"/>
    <property type="project" value="InterPro"/>
</dbReference>
<dbReference type="FunCoup" id="A0A061AHW9">
    <property type="interactions" value="248"/>
</dbReference>
<dbReference type="SUPFAM" id="SSF52540">
    <property type="entry name" value="P-loop containing nucleoside triphosphate hydrolases"/>
    <property type="match status" value="1"/>
</dbReference>
<dbReference type="CDD" id="cd18544">
    <property type="entry name" value="ABC_6TM_TmrA_like"/>
    <property type="match status" value="1"/>
</dbReference>
<dbReference type="PATRIC" id="fig|35623.3.peg.495"/>
<proteinExistence type="inferred from homology"/>
<protein>
    <submittedName>
        <fullName evidence="12">ABC type 1 transporter, ATP-binding/permease protein</fullName>
    </submittedName>
</protein>
<dbReference type="PANTHER" id="PTHR43394">
    <property type="entry name" value="ATP-DEPENDENT PERMEASE MDL1, MITOCHONDRIAL"/>
    <property type="match status" value="1"/>
</dbReference>
<dbReference type="PROSITE" id="PS50893">
    <property type="entry name" value="ABC_TRANSPORTER_2"/>
    <property type="match status" value="1"/>
</dbReference>
<keyword evidence="3" id="KW-0813">Transport</keyword>
<dbReference type="Gene3D" id="3.40.50.300">
    <property type="entry name" value="P-loop containing nucleotide triphosphate hydrolases"/>
    <property type="match status" value="1"/>
</dbReference>
<evidence type="ECO:0000256" key="6">
    <source>
        <dbReference type="ARBA" id="ARBA00022840"/>
    </source>
</evidence>
<dbReference type="OrthoDB" id="9762778at2"/>
<feature type="transmembrane region" description="Helical" evidence="9">
    <location>
        <begin position="178"/>
        <end position="194"/>
    </location>
</feature>
<evidence type="ECO:0000256" key="8">
    <source>
        <dbReference type="ARBA" id="ARBA00023136"/>
    </source>
</evidence>
<dbReference type="GO" id="GO:0005886">
    <property type="term" value="C:plasma membrane"/>
    <property type="evidence" value="ECO:0007669"/>
    <property type="project" value="UniProtKB-SubCell"/>
</dbReference>
<comment type="similarity">
    <text evidence="2">Belongs to the ABC transporter superfamily.</text>
</comment>
<dbReference type="InParanoid" id="A0A061AHW9"/>
<evidence type="ECO:0000256" key="4">
    <source>
        <dbReference type="ARBA" id="ARBA00022692"/>
    </source>
</evidence>
<dbReference type="CDD" id="cd03254">
    <property type="entry name" value="ABCC_Glucan_exporter_like"/>
    <property type="match status" value="1"/>
</dbReference>
<dbReference type="AlphaFoldDB" id="A0A061AHW9"/>
<dbReference type="KEGG" id="aoc:Aocu_04940"/>